<dbReference type="Proteomes" id="UP001227268">
    <property type="component" value="Unassembled WGS sequence"/>
</dbReference>
<reference evidence="1" key="1">
    <citation type="submission" date="2023-04" db="EMBL/GenBank/DDBJ databases">
        <title>Draft Genome sequencing of Naganishia species isolated from polar environments using Oxford Nanopore Technology.</title>
        <authorList>
            <person name="Leo P."/>
            <person name="Venkateswaran K."/>
        </authorList>
    </citation>
    <scope>NUCLEOTIDE SEQUENCE</scope>
    <source>
        <strain evidence="1">MNA-CCFEE 5423</strain>
    </source>
</reference>
<keyword evidence="2" id="KW-1185">Reference proteome</keyword>
<organism evidence="1 2">
    <name type="scientific">Naganishia friedmannii</name>
    <dbReference type="NCBI Taxonomy" id="89922"/>
    <lineage>
        <taxon>Eukaryota</taxon>
        <taxon>Fungi</taxon>
        <taxon>Dikarya</taxon>
        <taxon>Basidiomycota</taxon>
        <taxon>Agaricomycotina</taxon>
        <taxon>Tremellomycetes</taxon>
        <taxon>Filobasidiales</taxon>
        <taxon>Filobasidiaceae</taxon>
        <taxon>Naganishia</taxon>
    </lineage>
</organism>
<protein>
    <submittedName>
        <fullName evidence="1">Uncharacterized protein</fullName>
    </submittedName>
</protein>
<dbReference type="EMBL" id="JASBWT010000027">
    <property type="protein sequence ID" value="KAJ9094076.1"/>
    <property type="molecule type" value="Genomic_DNA"/>
</dbReference>
<sequence>MDSDSALSYNETPTILNWLDRASGDLDDADASKQSDRLSIPSDEPEQKAKGEVAAHGQPLTASLLFQPQDDLSLPPAARALFPARVGGRIKRRDEGLTGGIINDELESTQEYSIASEPTESINVTICFFHYQGAKGSVKKDLTLEMKRNVLNDVVARELLGTKILPHGLSGSSALQKIFGQSENRKAYAEALERCIERCRQGAEKNQIVCLKDRKEKKQLLQEAMSPYWEAARKKGDATFMGFDECPSSVDGEQDRCST</sequence>
<proteinExistence type="predicted"/>
<accession>A0ACC2V5X1</accession>
<evidence type="ECO:0000313" key="2">
    <source>
        <dbReference type="Proteomes" id="UP001227268"/>
    </source>
</evidence>
<comment type="caution">
    <text evidence="1">The sequence shown here is derived from an EMBL/GenBank/DDBJ whole genome shotgun (WGS) entry which is preliminary data.</text>
</comment>
<gene>
    <name evidence="1" type="ORF">QFC21_006177</name>
</gene>
<name>A0ACC2V5X1_9TREE</name>
<evidence type="ECO:0000313" key="1">
    <source>
        <dbReference type="EMBL" id="KAJ9094076.1"/>
    </source>
</evidence>